<dbReference type="EMBL" id="MCBR01020915">
    <property type="protein sequence ID" value="RKF54761.1"/>
    <property type="molecule type" value="Genomic_DNA"/>
</dbReference>
<dbReference type="PANTHER" id="PTHR33973:SF4">
    <property type="entry name" value="OS07G0153300 PROTEIN"/>
    <property type="match status" value="1"/>
</dbReference>
<evidence type="ECO:0000313" key="2">
    <source>
        <dbReference type="EMBL" id="RKF54761.1"/>
    </source>
</evidence>
<comment type="caution">
    <text evidence="2">The sequence shown here is derived from an EMBL/GenBank/DDBJ whole genome shotgun (WGS) entry which is preliminary data.</text>
</comment>
<organism evidence="2 3">
    <name type="scientific">Golovinomyces cichoracearum</name>
    <dbReference type="NCBI Taxonomy" id="62708"/>
    <lineage>
        <taxon>Eukaryota</taxon>
        <taxon>Fungi</taxon>
        <taxon>Dikarya</taxon>
        <taxon>Ascomycota</taxon>
        <taxon>Pezizomycotina</taxon>
        <taxon>Leotiomycetes</taxon>
        <taxon>Erysiphales</taxon>
        <taxon>Erysiphaceae</taxon>
        <taxon>Golovinomyces</taxon>
    </lineage>
</organism>
<dbReference type="InterPro" id="IPR010775">
    <property type="entry name" value="DUF1365"/>
</dbReference>
<feature type="chain" id="PRO_5019027702" evidence="1">
    <location>
        <begin position="17"/>
        <end position="535"/>
    </location>
</feature>
<accession>A0A420HBG3</accession>
<protein>
    <submittedName>
        <fullName evidence="2">Putative cyclopropane-fatty-acyl-phospholipid synthase protein</fullName>
    </submittedName>
</protein>
<evidence type="ECO:0000256" key="1">
    <source>
        <dbReference type="SAM" id="SignalP"/>
    </source>
</evidence>
<gene>
    <name evidence="2" type="ORF">GcC1_209012</name>
</gene>
<dbReference type="Pfam" id="PF07103">
    <property type="entry name" value="DUF1365"/>
    <property type="match status" value="1"/>
</dbReference>
<dbReference type="PANTHER" id="PTHR33973">
    <property type="entry name" value="OS07G0153300 PROTEIN"/>
    <property type="match status" value="1"/>
</dbReference>
<reference evidence="2 3" key="1">
    <citation type="journal article" date="2018" name="BMC Genomics">
        <title>Comparative genome analyses reveal sequence features reflecting distinct modes of host-adaptation between dicot and monocot powdery mildew.</title>
        <authorList>
            <person name="Wu Y."/>
            <person name="Ma X."/>
            <person name="Pan Z."/>
            <person name="Kale S.D."/>
            <person name="Song Y."/>
            <person name="King H."/>
            <person name="Zhang Q."/>
            <person name="Presley C."/>
            <person name="Deng X."/>
            <person name="Wei C.I."/>
            <person name="Xiao S."/>
        </authorList>
    </citation>
    <scope>NUCLEOTIDE SEQUENCE [LARGE SCALE GENOMIC DNA]</scope>
    <source>
        <strain evidence="2">UCSC1</strain>
    </source>
</reference>
<dbReference type="OrthoDB" id="3340520at2759"/>
<dbReference type="AlphaFoldDB" id="A0A420HBG3"/>
<evidence type="ECO:0000313" key="3">
    <source>
        <dbReference type="Proteomes" id="UP000285405"/>
    </source>
</evidence>
<name>A0A420HBG3_9PEZI</name>
<dbReference type="Proteomes" id="UP000285405">
    <property type="component" value="Unassembled WGS sequence"/>
</dbReference>
<sequence length="535" mass="60738">MIISLIILLVLRFIEGLKHKSSINDDLPLKPYFFPCKTSHSRMFPVRHSFSYSYLLTGIPVGFKGSVGGLISIDEVNDNAWLSRRAWFTIHGDDYLARGHHPGGLQGKLRDYLQSQGVDHKQFSQAYLFTAAKFLGYASNPVSIWYLYTISNELKALVLEVNNTFDERHSYFLEPSSNSLARPSSSTTSSTRYTSKWPKDFYVSTFNDRSGCYSLSLIDPFAPVLTGTGYINTNITLSGPSNTKAMIVTLLQSTSGPLNPASMSLFEKIRFLLSWWWVGFATFPRTLQQAFILFFRKKMPWAFRPEPRRKTISRPADDTEKLIEQQFRAFLKARVEQCQEPLIVRYQSAGLIGEENTAALFISGSIMDRSQPEVEILVLTPVFYSNFALYASLREAFMSESLESQTLFLSDNSITSKLDLETSTCPNSSKLPFRQGSSARYLLTLLAYLRKSPRSVSVGDVSYSKTSQPLVSKLSELDIYVLNHTSLANFKNYAWKLIRLMMIDRVAFRSTTLWELEVLTVRTIVAWLILRGIFG</sequence>
<feature type="signal peptide" evidence="1">
    <location>
        <begin position="1"/>
        <end position="16"/>
    </location>
</feature>
<keyword evidence="1" id="KW-0732">Signal</keyword>
<proteinExistence type="predicted"/>